<protein>
    <submittedName>
        <fullName evidence="7">Aldouronate transport system substrate-binding protein</fullName>
    </submittedName>
</protein>
<organism evidence="7 8">
    <name type="scientific">Paenibacillus harenae</name>
    <dbReference type="NCBI Taxonomy" id="306543"/>
    <lineage>
        <taxon>Bacteria</taxon>
        <taxon>Bacillati</taxon>
        <taxon>Bacillota</taxon>
        <taxon>Bacilli</taxon>
        <taxon>Bacillales</taxon>
        <taxon>Paenibacillaceae</taxon>
        <taxon>Paenibacillus</taxon>
    </lineage>
</organism>
<comment type="caution">
    <text evidence="7">The sequence shown here is derived from an EMBL/GenBank/DDBJ whole genome shotgun (WGS) entry which is preliminary data.</text>
</comment>
<keyword evidence="4" id="KW-0564">Palmitate</keyword>
<keyword evidence="8" id="KW-1185">Reference proteome</keyword>
<dbReference type="Pfam" id="PF01547">
    <property type="entry name" value="SBP_bac_1"/>
    <property type="match status" value="1"/>
</dbReference>
<dbReference type="Gene3D" id="3.40.190.10">
    <property type="entry name" value="Periplasmic binding protein-like II"/>
    <property type="match status" value="2"/>
</dbReference>
<accession>A0ABT9U0X6</accession>
<name>A0ABT9U0X6_PAEHA</name>
<keyword evidence="1" id="KW-1003">Cell membrane</keyword>
<evidence type="ECO:0000256" key="2">
    <source>
        <dbReference type="ARBA" id="ARBA00022729"/>
    </source>
</evidence>
<evidence type="ECO:0000256" key="4">
    <source>
        <dbReference type="ARBA" id="ARBA00023139"/>
    </source>
</evidence>
<dbReference type="InterPro" id="IPR050490">
    <property type="entry name" value="Bact_solute-bd_prot1"/>
</dbReference>
<evidence type="ECO:0000256" key="3">
    <source>
        <dbReference type="ARBA" id="ARBA00023136"/>
    </source>
</evidence>
<keyword evidence="2 6" id="KW-0732">Signal</keyword>
<keyword evidence="5" id="KW-0449">Lipoprotein</keyword>
<feature type="signal peptide" evidence="6">
    <location>
        <begin position="1"/>
        <end position="22"/>
    </location>
</feature>
<dbReference type="PANTHER" id="PTHR43649:SF33">
    <property type="entry name" value="POLYGALACTURONAN_RHAMNOGALACTURONAN-BINDING PROTEIN YTCQ"/>
    <property type="match status" value="1"/>
</dbReference>
<evidence type="ECO:0000313" key="8">
    <source>
        <dbReference type="Proteomes" id="UP001229346"/>
    </source>
</evidence>
<proteinExistence type="predicted"/>
<feature type="chain" id="PRO_5045881290" evidence="6">
    <location>
        <begin position="23"/>
        <end position="570"/>
    </location>
</feature>
<evidence type="ECO:0000256" key="5">
    <source>
        <dbReference type="ARBA" id="ARBA00023288"/>
    </source>
</evidence>
<dbReference type="Proteomes" id="UP001229346">
    <property type="component" value="Unassembled WGS sequence"/>
</dbReference>
<keyword evidence="3" id="KW-0472">Membrane</keyword>
<dbReference type="PROSITE" id="PS51257">
    <property type="entry name" value="PROKAR_LIPOPROTEIN"/>
    <property type="match status" value="1"/>
</dbReference>
<dbReference type="RefSeq" id="WP_307204378.1">
    <property type="nucleotide sequence ID" value="NZ_JAUSSU010000005.1"/>
</dbReference>
<reference evidence="7 8" key="1">
    <citation type="submission" date="2023-07" db="EMBL/GenBank/DDBJ databases">
        <title>Sorghum-associated microbial communities from plants grown in Nebraska, USA.</title>
        <authorList>
            <person name="Schachtman D."/>
        </authorList>
    </citation>
    <scope>NUCLEOTIDE SEQUENCE [LARGE SCALE GENOMIC DNA]</scope>
    <source>
        <strain evidence="7 8">CC482</strain>
    </source>
</reference>
<evidence type="ECO:0000313" key="7">
    <source>
        <dbReference type="EMBL" id="MDQ0113263.1"/>
    </source>
</evidence>
<dbReference type="PANTHER" id="PTHR43649">
    <property type="entry name" value="ARABINOSE-BINDING PROTEIN-RELATED"/>
    <property type="match status" value="1"/>
</dbReference>
<evidence type="ECO:0000256" key="1">
    <source>
        <dbReference type="ARBA" id="ARBA00022475"/>
    </source>
</evidence>
<dbReference type="InterPro" id="IPR006059">
    <property type="entry name" value="SBP"/>
</dbReference>
<gene>
    <name evidence="7" type="ORF">J2T15_002704</name>
</gene>
<dbReference type="EMBL" id="JAUSSU010000005">
    <property type="protein sequence ID" value="MDQ0113263.1"/>
    <property type="molecule type" value="Genomic_DNA"/>
</dbReference>
<dbReference type="SUPFAM" id="SSF53850">
    <property type="entry name" value="Periplasmic binding protein-like II"/>
    <property type="match status" value="1"/>
</dbReference>
<sequence>MNKMRKSAMLLLAMMTCWTLVACSGNNGTSSNGSAEDHTNSNASLMEAKEANASRKKTTSQDEPAWKLDTTPITFDWYINFDWFNSKWGGNVVSNYITKKTGVSLNFIVPAGEASEKLNTMMAARSLPDFITLGWYEDSVVKMIKGDMVLPLNELADQYDPYFFKVADPAKLSWYTQADGNVYGYPNASSSPADYQKYGQLFTSNQTFVVRKDMYEALGKPDMSTPEGFLGALKAAKEKFPEVDGQPLIPIGLHEFTETGNYSLESYLQNFLAIPQQKNGKLYDRRSDPTYLKWLKVFRQAHEDGLMPTDVYIDEKRLEKDEKISQGRYFAMLYQWSDFTEINQALYQKDPNKVYIAIDGPANDAHDAPTLAGNGISGWTVTLISKNVKDKKRAIAFLSYLLSEEGNKDLYLGEKGVTYDTIDGKDQFLPDVMHLLNTDRKAFDSIYGSSYMYWMLMDTNMKLAWMTGMDAEPAKQIADWTRGKTVSMSEFDNLDPDPTTKEGIAEDQNVRLWAETLPKLLMSGSDAEFDQLFTEFMNSITEDPEYEAIVASRQAAYERNIQKLKSSLNQ</sequence>
<evidence type="ECO:0000256" key="6">
    <source>
        <dbReference type="SAM" id="SignalP"/>
    </source>
</evidence>